<organism evidence="15 16">
    <name type="scientific">Rousettus aegyptiacus</name>
    <name type="common">Egyptian fruit bat</name>
    <name type="synonym">Pteropus aegyptiacus</name>
    <dbReference type="NCBI Taxonomy" id="9407"/>
    <lineage>
        <taxon>Eukaryota</taxon>
        <taxon>Metazoa</taxon>
        <taxon>Chordata</taxon>
        <taxon>Craniata</taxon>
        <taxon>Vertebrata</taxon>
        <taxon>Euteleostomi</taxon>
        <taxon>Mammalia</taxon>
        <taxon>Eutheria</taxon>
        <taxon>Laurasiatheria</taxon>
        <taxon>Chiroptera</taxon>
        <taxon>Yinpterochiroptera</taxon>
        <taxon>Pteropodoidea</taxon>
        <taxon>Pteropodidae</taxon>
        <taxon>Rousettinae</taxon>
        <taxon>Rousettus</taxon>
    </lineage>
</organism>
<dbReference type="GO" id="GO:0042742">
    <property type="term" value="P:defense response to bacterium"/>
    <property type="evidence" value="ECO:0007669"/>
    <property type="project" value="UniProtKB-KW"/>
</dbReference>
<evidence type="ECO:0000313" key="15">
    <source>
        <dbReference type="EMBL" id="KAF6397572.1"/>
    </source>
</evidence>
<evidence type="ECO:0000256" key="11">
    <source>
        <dbReference type="ARBA" id="ARBA00053301"/>
    </source>
</evidence>
<feature type="domain" description="Peptidoglycan recognition protein family" evidence="14">
    <location>
        <begin position="180"/>
        <end position="321"/>
    </location>
</feature>
<keyword evidence="4" id="KW-0399">Innate immunity</keyword>
<evidence type="ECO:0000256" key="12">
    <source>
        <dbReference type="SAM" id="SignalP"/>
    </source>
</evidence>
<keyword evidence="10" id="KW-0325">Glycoprotein</keyword>
<feature type="signal peptide" evidence="12">
    <location>
        <begin position="1"/>
        <end position="15"/>
    </location>
</feature>
<gene>
    <name evidence="15" type="ORF">HJG63_015199</name>
</gene>
<dbReference type="GO" id="GO:0008745">
    <property type="term" value="F:N-acetylmuramoyl-L-alanine amidase activity"/>
    <property type="evidence" value="ECO:0007669"/>
    <property type="project" value="InterPro"/>
</dbReference>
<evidence type="ECO:0000259" key="14">
    <source>
        <dbReference type="SMART" id="SM00701"/>
    </source>
</evidence>
<protein>
    <submittedName>
        <fullName evidence="15">Peptidoglycan recognition protein 3</fullName>
    </submittedName>
</protein>
<evidence type="ECO:0000256" key="1">
    <source>
        <dbReference type="ARBA" id="ARBA00004613"/>
    </source>
</evidence>
<evidence type="ECO:0000256" key="4">
    <source>
        <dbReference type="ARBA" id="ARBA00022588"/>
    </source>
</evidence>
<evidence type="ECO:0000256" key="10">
    <source>
        <dbReference type="ARBA" id="ARBA00023180"/>
    </source>
</evidence>
<dbReference type="SMART" id="SM00644">
    <property type="entry name" value="Ami_2"/>
    <property type="match status" value="2"/>
</dbReference>
<dbReference type="GO" id="GO:0045087">
    <property type="term" value="P:innate immune response"/>
    <property type="evidence" value="ECO:0007669"/>
    <property type="project" value="UniProtKB-KW"/>
</dbReference>
<keyword evidence="9" id="KW-1015">Disulfide bond</keyword>
<feature type="domain" description="N-acetylmuramoyl-L-alanine amidase" evidence="13">
    <location>
        <begin position="33"/>
        <end position="181"/>
    </location>
</feature>
<reference evidence="15 16" key="1">
    <citation type="journal article" date="2020" name="Nature">
        <title>Six reference-quality genomes reveal evolution of bat adaptations.</title>
        <authorList>
            <person name="Jebb D."/>
            <person name="Huang Z."/>
            <person name="Pippel M."/>
            <person name="Hughes G.M."/>
            <person name="Lavrichenko K."/>
            <person name="Devanna P."/>
            <person name="Winkler S."/>
            <person name="Jermiin L.S."/>
            <person name="Skirmuntt E.C."/>
            <person name="Katzourakis A."/>
            <person name="Burkitt-Gray L."/>
            <person name="Ray D.A."/>
            <person name="Sullivan K.A.M."/>
            <person name="Roscito J.G."/>
            <person name="Kirilenko B.M."/>
            <person name="Davalos L.M."/>
            <person name="Corthals A.P."/>
            <person name="Power M.L."/>
            <person name="Jones G."/>
            <person name="Ransome R.D."/>
            <person name="Dechmann D.K.N."/>
            <person name="Locatelli A.G."/>
            <person name="Puechmaille S.J."/>
            <person name="Fedrigo O."/>
            <person name="Jarvis E.D."/>
            <person name="Hiller M."/>
            <person name="Vernes S.C."/>
            <person name="Myers E.W."/>
            <person name="Teeling E.C."/>
        </authorList>
    </citation>
    <scope>NUCLEOTIDE SEQUENCE [LARGE SCALE GENOMIC DNA]</scope>
    <source>
        <strain evidence="15">MRouAeg1</strain>
        <tissue evidence="15">Muscle</tissue>
    </source>
</reference>
<dbReference type="SUPFAM" id="SSF55846">
    <property type="entry name" value="N-acetylmuramoyl-L-alanine amidase-like"/>
    <property type="match status" value="2"/>
</dbReference>
<keyword evidence="5 12" id="KW-0732">Signal</keyword>
<comment type="subcellular location">
    <subcellularLocation>
        <location evidence="1">Secreted</location>
    </subcellularLocation>
</comment>
<dbReference type="InterPro" id="IPR002502">
    <property type="entry name" value="Amidase_domain"/>
</dbReference>
<evidence type="ECO:0000313" key="16">
    <source>
        <dbReference type="Proteomes" id="UP000593571"/>
    </source>
</evidence>
<name>A0A7J8BFV8_ROUAE</name>
<dbReference type="FunFam" id="3.40.80.10:FF:000004">
    <property type="entry name" value="Peptidoglycan recognition protein 4"/>
    <property type="match status" value="1"/>
</dbReference>
<keyword evidence="16" id="KW-1185">Reference proteome</keyword>
<dbReference type="InterPro" id="IPR006619">
    <property type="entry name" value="PGRP_domain_met/bac"/>
</dbReference>
<dbReference type="GO" id="GO:0009253">
    <property type="term" value="P:peptidoglycan catabolic process"/>
    <property type="evidence" value="ECO:0007669"/>
    <property type="project" value="InterPro"/>
</dbReference>
<feature type="domain" description="Peptidoglycan recognition protein family" evidence="14">
    <location>
        <begin position="22"/>
        <end position="164"/>
    </location>
</feature>
<keyword evidence="6" id="KW-0677">Repeat</keyword>
<comment type="similarity">
    <text evidence="2">Belongs to the N-acetylmuramoyl-L-alanine amidase 2 family.</text>
</comment>
<evidence type="ECO:0000256" key="6">
    <source>
        <dbReference type="ARBA" id="ARBA00022737"/>
    </source>
</evidence>
<evidence type="ECO:0000256" key="8">
    <source>
        <dbReference type="ARBA" id="ARBA00023022"/>
    </source>
</evidence>
<comment type="caution">
    <text evidence="15">The sequence shown here is derived from an EMBL/GenBank/DDBJ whole genome shotgun (WGS) entry which is preliminary data.</text>
</comment>
<dbReference type="PANTHER" id="PTHR11022">
    <property type="entry name" value="PEPTIDOGLYCAN RECOGNITION PROTEIN"/>
    <property type="match status" value="1"/>
</dbReference>
<dbReference type="InterPro" id="IPR036505">
    <property type="entry name" value="Amidase/PGRP_sf"/>
</dbReference>
<dbReference type="Pfam" id="PF01510">
    <property type="entry name" value="Amidase_2"/>
    <property type="match status" value="2"/>
</dbReference>
<dbReference type="SMART" id="SM00701">
    <property type="entry name" value="PGRP"/>
    <property type="match status" value="2"/>
</dbReference>
<feature type="domain" description="N-acetylmuramoyl-L-alanine amidase" evidence="13">
    <location>
        <begin position="190"/>
        <end position="327"/>
    </location>
</feature>
<comment type="function">
    <text evidence="11">Pattern receptor that binds to murein peptidoglycans (PGN) of Gram-positive bacteria. Has bactericidal activity towards Gram-positive bacteria. May kill Gram-positive bacteria by interfering with peptidoglycan biosynthesis. Also binds to Gram-negative bacteria, and has bacteriostatic activity towards Gram-negative bacteria. Plays a role in innate immunity.</text>
</comment>
<feature type="chain" id="PRO_5029685736" evidence="12">
    <location>
        <begin position="16"/>
        <end position="348"/>
    </location>
</feature>
<dbReference type="CDD" id="cd06583">
    <property type="entry name" value="PGRP"/>
    <property type="match status" value="2"/>
</dbReference>
<keyword evidence="8" id="KW-0044">Antibiotic</keyword>
<sequence length="348" mass="37380">MLLWLLVSSALGVGAWDVPTVPTVVSRREWGAGAAGCSVWLHTPVDFLVTHHVPGLGCDSQATCGQQLRALQAHHMLHNGWCDVAYNFLVGDDGRVYEGIGWTVQGTHTPGYSNTSLGLAFFGSANGSSPSPAALSAAKDLIAYAIREGHLSPTYIQPLLLKEEACLVPRQRATPSKDCPVIISRAAWGARETYCSKMDLPAKYVVIIHTAGAPCNTSADCRLRVRDTQGYHMDRMDFCDIGYHFLVGEDGGVYEGVGWRFQGSHTFGYNDIGLGVAFMGDFSEKPPNAAALGAAQALIQCGLDEGYLAPSYLLVGHSDVSNILSPGKALYNIISTWPHFKQRGAAQP</sequence>
<keyword evidence="7" id="KW-0391">Immunity</keyword>
<evidence type="ECO:0000256" key="5">
    <source>
        <dbReference type="ARBA" id="ARBA00022729"/>
    </source>
</evidence>
<dbReference type="EMBL" id="JACASE010000017">
    <property type="protein sequence ID" value="KAF6397572.1"/>
    <property type="molecule type" value="Genomic_DNA"/>
</dbReference>
<dbReference type="GO" id="GO:0008270">
    <property type="term" value="F:zinc ion binding"/>
    <property type="evidence" value="ECO:0007669"/>
    <property type="project" value="InterPro"/>
</dbReference>
<evidence type="ECO:0000256" key="7">
    <source>
        <dbReference type="ARBA" id="ARBA00022859"/>
    </source>
</evidence>
<evidence type="ECO:0000259" key="13">
    <source>
        <dbReference type="SMART" id="SM00644"/>
    </source>
</evidence>
<keyword evidence="8" id="KW-0929">Antimicrobial</keyword>
<evidence type="ECO:0000256" key="3">
    <source>
        <dbReference type="ARBA" id="ARBA00022525"/>
    </source>
</evidence>
<dbReference type="AlphaFoldDB" id="A0A7J8BFV8"/>
<keyword evidence="3" id="KW-0964">Secreted</keyword>
<dbReference type="Gene3D" id="3.40.80.10">
    <property type="entry name" value="Peptidoglycan recognition protein-like"/>
    <property type="match status" value="2"/>
</dbReference>
<evidence type="ECO:0000256" key="9">
    <source>
        <dbReference type="ARBA" id="ARBA00023157"/>
    </source>
</evidence>
<evidence type="ECO:0000256" key="2">
    <source>
        <dbReference type="ARBA" id="ARBA00007553"/>
    </source>
</evidence>
<dbReference type="Proteomes" id="UP000593571">
    <property type="component" value="Unassembled WGS sequence"/>
</dbReference>
<dbReference type="GO" id="GO:0005576">
    <property type="term" value="C:extracellular region"/>
    <property type="evidence" value="ECO:0007669"/>
    <property type="project" value="UniProtKB-SubCell"/>
</dbReference>
<accession>A0A7J8BFV8</accession>
<dbReference type="PANTHER" id="PTHR11022:SF12">
    <property type="entry name" value="PEPTIDOGLYCAN RECOGNITION PROTEIN 3"/>
    <property type="match status" value="1"/>
</dbReference>
<dbReference type="InterPro" id="IPR015510">
    <property type="entry name" value="PGRP"/>
</dbReference>
<proteinExistence type="inferred from homology"/>
<dbReference type="FunFam" id="3.40.80.10:FF:000001">
    <property type="entry name" value="Peptidoglycan recognition protein 1"/>
    <property type="match status" value="1"/>
</dbReference>